<dbReference type="InterPro" id="IPR051202">
    <property type="entry name" value="Peptidase_C40"/>
</dbReference>
<gene>
    <name evidence="6" type="ORF">OCV47_13405</name>
</gene>
<protein>
    <submittedName>
        <fullName evidence="6">C40 family peptidase</fullName>
    </submittedName>
</protein>
<dbReference type="InterPro" id="IPR000064">
    <property type="entry name" value="NLP_P60_dom"/>
</dbReference>
<evidence type="ECO:0000313" key="6">
    <source>
        <dbReference type="EMBL" id="MCU6726318.1"/>
    </source>
</evidence>
<proteinExistence type="inferred from homology"/>
<dbReference type="EMBL" id="JAOQKE010000022">
    <property type="protein sequence ID" value="MCU6726318.1"/>
    <property type="molecule type" value="Genomic_DNA"/>
</dbReference>
<dbReference type="Proteomes" id="UP001652338">
    <property type="component" value="Unassembled WGS sequence"/>
</dbReference>
<reference evidence="6 7" key="1">
    <citation type="journal article" date="2021" name="ISME Commun">
        <title>Automated analysis of genomic sequences facilitates high-throughput and comprehensive description of bacteria.</title>
        <authorList>
            <person name="Hitch T.C.A."/>
        </authorList>
    </citation>
    <scope>NUCLEOTIDE SEQUENCE [LARGE SCALE GENOMIC DNA]</scope>
    <source>
        <strain evidence="6 7">Sanger_29</strain>
    </source>
</reference>
<name>A0ABT2SQI8_9FIRM</name>
<evidence type="ECO:0000256" key="4">
    <source>
        <dbReference type="ARBA" id="ARBA00022807"/>
    </source>
</evidence>
<dbReference type="PANTHER" id="PTHR47053:SF1">
    <property type="entry name" value="MUREIN DD-ENDOPEPTIDASE MEPH-RELATED"/>
    <property type="match status" value="1"/>
</dbReference>
<keyword evidence="7" id="KW-1185">Reference proteome</keyword>
<evidence type="ECO:0000256" key="1">
    <source>
        <dbReference type="ARBA" id="ARBA00007074"/>
    </source>
</evidence>
<dbReference type="Gene3D" id="3.90.1720.10">
    <property type="entry name" value="endopeptidase domain like (from Nostoc punctiforme)"/>
    <property type="match status" value="1"/>
</dbReference>
<keyword evidence="4" id="KW-0788">Thiol protease</keyword>
<dbReference type="Pfam" id="PF00877">
    <property type="entry name" value="NLPC_P60"/>
    <property type="match status" value="1"/>
</dbReference>
<sequence length="307" mass="35544">MEKQLGVITAEYTYLRSGMEESDGRNRTGIEDEIFAGWAIRILQENPAKDFVKVETHYGYTGYVDRRDFRRVTRKELEQRQDKERFLRIQTGEADLLDQPKVQGLPLELLLKNSIVELLEREVAEGWSKVRSASGREGYIHTQNLKRRMDHDGYLLTEEKKADYFQNWENPVCHDGLADEEVLRERLEDSAREFLGTQYRWGGKSSQGIDCSGLVFMSYLDQGILIYRDADIKEAYPVKRIPVEQLKKGDLLFFPGHVAMYLGEGKYIHATGYYQTPYVTINSLKKSDPDYRPDLAENITECGSIFV</sequence>
<dbReference type="InterPro" id="IPR038765">
    <property type="entry name" value="Papain-like_cys_pep_sf"/>
</dbReference>
<accession>A0ABT2SQI8</accession>
<comment type="caution">
    <text evidence="6">The sequence shown here is derived from an EMBL/GenBank/DDBJ whole genome shotgun (WGS) entry which is preliminary data.</text>
</comment>
<keyword evidence="2" id="KW-0645">Protease</keyword>
<dbReference type="Gene3D" id="2.30.30.40">
    <property type="entry name" value="SH3 Domains"/>
    <property type="match status" value="1"/>
</dbReference>
<evidence type="ECO:0000259" key="5">
    <source>
        <dbReference type="PROSITE" id="PS51935"/>
    </source>
</evidence>
<dbReference type="PANTHER" id="PTHR47053">
    <property type="entry name" value="MUREIN DD-ENDOPEPTIDASE MEPH-RELATED"/>
    <property type="match status" value="1"/>
</dbReference>
<evidence type="ECO:0000313" key="7">
    <source>
        <dbReference type="Proteomes" id="UP001652338"/>
    </source>
</evidence>
<dbReference type="PROSITE" id="PS51935">
    <property type="entry name" value="NLPC_P60"/>
    <property type="match status" value="1"/>
</dbReference>
<comment type="similarity">
    <text evidence="1">Belongs to the peptidase C40 family.</text>
</comment>
<dbReference type="SUPFAM" id="SSF54001">
    <property type="entry name" value="Cysteine proteinases"/>
    <property type="match status" value="1"/>
</dbReference>
<feature type="domain" description="NlpC/P60" evidence="5">
    <location>
        <begin position="181"/>
        <end position="303"/>
    </location>
</feature>
<evidence type="ECO:0000256" key="2">
    <source>
        <dbReference type="ARBA" id="ARBA00022670"/>
    </source>
</evidence>
<organism evidence="6 7">
    <name type="scientific">Muricoprocola aceti</name>
    <dbReference type="NCBI Taxonomy" id="2981772"/>
    <lineage>
        <taxon>Bacteria</taxon>
        <taxon>Bacillati</taxon>
        <taxon>Bacillota</taxon>
        <taxon>Clostridia</taxon>
        <taxon>Lachnospirales</taxon>
        <taxon>Lachnospiraceae</taxon>
        <taxon>Muricoprocola</taxon>
    </lineage>
</organism>
<dbReference type="RefSeq" id="WP_262655584.1">
    <property type="nucleotide sequence ID" value="NZ_JAOQKE010000022.1"/>
</dbReference>
<keyword evidence="3" id="KW-0378">Hydrolase</keyword>
<evidence type="ECO:0000256" key="3">
    <source>
        <dbReference type="ARBA" id="ARBA00022801"/>
    </source>
</evidence>